<dbReference type="PANTHER" id="PTHR44757">
    <property type="entry name" value="DIGUANYLATE CYCLASE DGCP"/>
    <property type="match status" value="1"/>
</dbReference>
<reference evidence="5 6" key="1">
    <citation type="submission" date="2020-03" db="EMBL/GenBank/DDBJ databases">
        <title>Two novel Motilibacter sp.</title>
        <authorList>
            <person name="Liu S."/>
        </authorList>
    </citation>
    <scope>NUCLEOTIDE SEQUENCE [LARGE SCALE GENOMIC DNA]</scope>
    <source>
        <strain evidence="5 6">E257</strain>
    </source>
</reference>
<feature type="domain" description="EAL" evidence="3">
    <location>
        <begin position="439"/>
        <end position="684"/>
    </location>
</feature>
<evidence type="ECO:0000313" key="6">
    <source>
        <dbReference type="Proteomes" id="UP000800981"/>
    </source>
</evidence>
<dbReference type="InterPro" id="IPR052155">
    <property type="entry name" value="Biofilm_reg_signaling"/>
</dbReference>
<dbReference type="Pfam" id="PF00990">
    <property type="entry name" value="GGDEF"/>
    <property type="match status" value="1"/>
</dbReference>
<feature type="domain" description="PAC" evidence="2">
    <location>
        <begin position="215"/>
        <end position="266"/>
    </location>
</feature>
<feature type="domain" description="GGDEF" evidence="4">
    <location>
        <begin position="298"/>
        <end position="430"/>
    </location>
</feature>
<evidence type="ECO:0000313" key="5">
    <source>
        <dbReference type="EMBL" id="NHC15109.1"/>
    </source>
</evidence>
<dbReference type="InterPro" id="IPR000160">
    <property type="entry name" value="GGDEF_dom"/>
</dbReference>
<dbReference type="EMBL" id="JAANNP010000016">
    <property type="protein sequence ID" value="NHC15109.1"/>
    <property type="molecule type" value="Genomic_DNA"/>
</dbReference>
<dbReference type="SUPFAM" id="SSF55785">
    <property type="entry name" value="PYP-like sensor domain (PAS domain)"/>
    <property type="match status" value="1"/>
</dbReference>
<dbReference type="InterPro" id="IPR013655">
    <property type="entry name" value="PAS_fold_3"/>
</dbReference>
<dbReference type="InterPro" id="IPR000700">
    <property type="entry name" value="PAS-assoc_C"/>
</dbReference>
<dbReference type="PROSITE" id="PS50113">
    <property type="entry name" value="PAC"/>
    <property type="match status" value="1"/>
</dbReference>
<accession>A0ABX0GW18</accession>
<name>A0ABX0GW18_9ACTN</name>
<dbReference type="NCBIfam" id="TIGR00229">
    <property type="entry name" value="sensory_box"/>
    <property type="match status" value="1"/>
</dbReference>
<dbReference type="PANTHER" id="PTHR44757:SF2">
    <property type="entry name" value="BIOFILM ARCHITECTURE MAINTENANCE PROTEIN MBAA"/>
    <property type="match status" value="1"/>
</dbReference>
<dbReference type="RefSeq" id="WP_166283271.1">
    <property type="nucleotide sequence ID" value="NZ_JAANNP010000016.1"/>
</dbReference>
<dbReference type="PROSITE" id="PS50887">
    <property type="entry name" value="GGDEF"/>
    <property type="match status" value="1"/>
</dbReference>
<dbReference type="SMART" id="SM00267">
    <property type="entry name" value="GGDEF"/>
    <property type="match status" value="1"/>
</dbReference>
<protein>
    <submittedName>
        <fullName evidence="5">EAL domain-containing protein</fullName>
    </submittedName>
</protein>
<dbReference type="CDD" id="cd01949">
    <property type="entry name" value="GGDEF"/>
    <property type="match status" value="1"/>
</dbReference>
<dbReference type="SUPFAM" id="SSF141868">
    <property type="entry name" value="EAL domain-like"/>
    <property type="match status" value="1"/>
</dbReference>
<dbReference type="PROSITE" id="PS50883">
    <property type="entry name" value="EAL"/>
    <property type="match status" value="1"/>
</dbReference>
<dbReference type="Pfam" id="PF00563">
    <property type="entry name" value="EAL"/>
    <property type="match status" value="1"/>
</dbReference>
<evidence type="ECO:0000259" key="2">
    <source>
        <dbReference type="PROSITE" id="PS50113"/>
    </source>
</evidence>
<gene>
    <name evidence="5" type="ORF">G9H71_15070</name>
</gene>
<keyword evidence="6" id="KW-1185">Reference proteome</keyword>
<dbReference type="Gene3D" id="3.20.20.450">
    <property type="entry name" value="EAL domain"/>
    <property type="match status" value="1"/>
</dbReference>
<dbReference type="SMART" id="SM00052">
    <property type="entry name" value="EAL"/>
    <property type="match status" value="1"/>
</dbReference>
<evidence type="ECO:0000259" key="1">
    <source>
        <dbReference type="PROSITE" id="PS50112"/>
    </source>
</evidence>
<dbReference type="Gene3D" id="3.30.70.270">
    <property type="match status" value="1"/>
</dbReference>
<dbReference type="SUPFAM" id="SSF55073">
    <property type="entry name" value="Nucleotide cyclase"/>
    <property type="match status" value="1"/>
</dbReference>
<dbReference type="CDD" id="cd00130">
    <property type="entry name" value="PAS"/>
    <property type="match status" value="1"/>
</dbReference>
<dbReference type="PROSITE" id="PS50112">
    <property type="entry name" value="PAS"/>
    <property type="match status" value="1"/>
</dbReference>
<evidence type="ECO:0000259" key="4">
    <source>
        <dbReference type="PROSITE" id="PS50887"/>
    </source>
</evidence>
<evidence type="ECO:0000259" key="3">
    <source>
        <dbReference type="PROSITE" id="PS50883"/>
    </source>
</evidence>
<dbReference type="InterPro" id="IPR035919">
    <property type="entry name" value="EAL_sf"/>
</dbReference>
<dbReference type="InterPro" id="IPR035965">
    <property type="entry name" value="PAS-like_dom_sf"/>
</dbReference>
<dbReference type="NCBIfam" id="TIGR00254">
    <property type="entry name" value="GGDEF"/>
    <property type="match status" value="1"/>
</dbReference>
<feature type="domain" description="PAS" evidence="1">
    <location>
        <begin position="140"/>
        <end position="210"/>
    </location>
</feature>
<sequence length="684" mass="73314">MVEPGDARLLSAVVRAIDATAFEALAVLSPVRDERGDVVDFEVLVASGLSGVLQSELPAHGERRLSLLPDGLGATLVERNRAALLAGEPTADEVTIPAEHAGPLAGRTAEVHRVPVDGLVVVLWRDVTAVRAAQAALQEREHRFRALVENGTDLILVLAPDGSRTYVSPSASRVLGYSAEELAHGRWGERAHPDDAESADSLFRRALALPQGATVSADLRVVDHQGRTRWIQVLATNRCADRAVGGVVINGRDVTDRHEALARLRDQALRDPLTGVPNRRWFHAALANAMARSERTGAQLAVVLFDVDHFKLVNDTLGHPAGDELLIELTRRLAAELRPGDTVARLSGDELAVLAEDLHEAYDAVTVAERLAASASGEYQLAGAGTRVSVSVGVALASSDQDADTVLAHADTALYAAKQQGRGRVTVYESSLREGLMRRLRIERDLLLALERDELVLHWQPIVRLTDRKVVAAEALLRWRHPTRGLLSAGEFLPHITSHGLSHEVCVWASDHALAQAAAWSLGHGPDHVFVNLSAVDLGSHALVDRISTQAATHGTDPSGVHLEVSEQVLGPDVPRVRETVAALRAQGFGIALDDFGAGNTALAWLRQLDIDVLKLDRAFTSDLHAPATRAIVRSVLQLAADLGITCLAEGVETGAQHATLSELDCPQAQGFHYAEPQPAEALA</sequence>
<dbReference type="Gene3D" id="3.30.450.20">
    <property type="entry name" value="PAS domain"/>
    <property type="match status" value="1"/>
</dbReference>
<organism evidence="5 6">
    <name type="scientific">Motilibacter deserti</name>
    <dbReference type="NCBI Taxonomy" id="2714956"/>
    <lineage>
        <taxon>Bacteria</taxon>
        <taxon>Bacillati</taxon>
        <taxon>Actinomycetota</taxon>
        <taxon>Actinomycetes</taxon>
        <taxon>Motilibacterales</taxon>
        <taxon>Motilibacteraceae</taxon>
        <taxon>Motilibacter</taxon>
    </lineage>
</organism>
<dbReference type="InterPro" id="IPR001633">
    <property type="entry name" value="EAL_dom"/>
</dbReference>
<comment type="caution">
    <text evidence="5">The sequence shown here is derived from an EMBL/GenBank/DDBJ whole genome shotgun (WGS) entry which is preliminary data.</text>
</comment>
<dbReference type="Pfam" id="PF08447">
    <property type="entry name" value="PAS_3"/>
    <property type="match status" value="1"/>
</dbReference>
<dbReference type="Proteomes" id="UP000800981">
    <property type="component" value="Unassembled WGS sequence"/>
</dbReference>
<dbReference type="InterPro" id="IPR000014">
    <property type="entry name" value="PAS"/>
</dbReference>
<dbReference type="InterPro" id="IPR043128">
    <property type="entry name" value="Rev_trsase/Diguanyl_cyclase"/>
</dbReference>
<proteinExistence type="predicted"/>
<dbReference type="SMART" id="SM00091">
    <property type="entry name" value="PAS"/>
    <property type="match status" value="1"/>
</dbReference>
<dbReference type="InterPro" id="IPR029787">
    <property type="entry name" value="Nucleotide_cyclase"/>
</dbReference>
<dbReference type="CDD" id="cd01948">
    <property type="entry name" value="EAL"/>
    <property type="match status" value="1"/>
</dbReference>